<feature type="non-terminal residue" evidence="1">
    <location>
        <position position="1"/>
    </location>
</feature>
<protein>
    <submittedName>
        <fullName evidence="1">Uncharacterized protein</fullName>
    </submittedName>
</protein>
<dbReference type="AlphaFoldDB" id="A0A699VFB9"/>
<accession>A0A699VFB9</accession>
<gene>
    <name evidence="1" type="ORF">Tci_904902</name>
</gene>
<sequence length="107" mass="10788">NLVNKPSECLTILLLRVVDTNEAGVGASYVIGDSVCSDSSTTLSMNRGNVGGECVVGNVSGACSSLHIVSAKPSAYISIGQSSAIGKRELVSQSEVTSVMEGGPVNG</sequence>
<dbReference type="EMBL" id="BKCJ011429760">
    <property type="protein sequence ID" value="GFD32933.1"/>
    <property type="molecule type" value="Genomic_DNA"/>
</dbReference>
<proteinExistence type="predicted"/>
<comment type="caution">
    <text evidence="1">The sequence shown here is derived from an EMBL/GenBank/DDBJ whole genome shotgun (WGS) entry which is preliminary data.</text>
</comment>
<evidence type="ECO:0000313" key="1">
    <source>
        <dbReference type="EMBL" id="GFD32933.1"/>
    </source>
</evidence>
<name>A0A699VFB9_TANCI</name>
<organism evidence="1">
    <name type="scientific">Tanacetum cinerariifolium</name>
    <name type="common">Dalmatian daisy</name>
    <name type="synonym">Chrysanthemum cinerariifolium</name>
    <dbReference type="NCBI Taxonomy" id="118510"/>
    <lineage>
        <taxon>Eukaryota</taxon>
        <taxon>Viridiplantae</taxon>
        <taxon>Streptophyta</taxon>
        <taxon>Embryophyta</taxon>
        <taxon>Tracheophyta</taxon>
        <taxon>Spermatophyta</taxon>
        <taxon>Magnoliopsida</taxon>
        <taxon>eudicotyledons</taxon>
        <taxon>Gunneridae</taxon>
        <taxon>Pentapetalae</taxon>
        <taxon>asterids</taxon>
        <taxon>campanulids</taxon>
        <taxon>Asterales</taxon>
        <taxon>Asteraceae</taxon>
        <taxon>Asteroideae</taxon>
        <taxon>Anthemideae</taxon>
        <taxon>Anthemidinae</taxon>
        <taxon>Tanacetum</taxon>
    </lineage>
</organism>
<reference evidence="1" key="1">
    <citation type="journal article" date="2019" name="Sci. Rep.">
        <title>Draft genome of Tanacetum cinerariifolium, the natural source of mosquito coil.</title>
        <authorList>
            <person name="Yamashiro T."/>
            <person name="Shiraishi A."/>
            <person name="Satake H."/>
            <person name="Nakayama K."/>
        </authorList>
    </citation>
    <scope>NUCLEOTIDE SEQUENCE</scope>
</reference>